<dbReference type="AlphaFoldDB" id="A0A6G4TWY0"/>
<name>A0A6G4TWY0_9ACTN</name>
<reference evidence="2 3" key="1">
    <citation type="submission" date="2020-02" db="EMBL/GenBank/DDBJ databases">
        <title>Whole-genome analyses of novel actinobacteria.</title>
        <authorList>
            <person name="Sahin N."/>
        </authorList>
    </citation>
    <scope>NUCLEOTIDE SEQUENCE [LARGE SCALE GENOMIC DNA]</scope>
    <source>
        <strain evidence="2 3">A7024</strain>
    </source>
</reference>
<dbReference type="RefSeq" id="WP_165235429.1">
    <property type="nucleotide sequence ID" value="NZ_JAAKZV010000032.1"/>
</dbReference>
<comment type="caution">
    <text evidence="2">The sequence shown here is derived from an EMBL/GenBank/DDBJ whole genome shotgun (WGS) entry which is preliminary data.</text>
</comment>
<keyword evidence="3" id="KW-1185">Reference proteome</keyword>
<protein>
    <recommendedName>
        <fullName evidence="4">Secreted protein</fullName>
    </recommendedName>
</protein>
<evidence type="ECO:0000313" key="2">
    <source>
        <dbReference type="EMBL" id="NGN64323.1"/>
    </source>
</evidence>
<evidence type="ECO:0008006" key="4">
    <source>
        <dbReference type="Google" id="ProtNLM"/>
    </source>
</evidence>
<organism evidence="2 3">
    <name type="scientific">Streptomyces coryli</name>
    <dbReference type="NCBI Taxonomy" id="1128680"/>
    <lineage>
        <taxon>Bacteria</taxon>
        <taxon>Bacillati</taxon>
        <taxon>Actinomycetota</taxon>
        <taxon>Actinomycetes</taxon>
        <taxon>Kitasatosporales</taxon>
        <taxon>Streptomycetaceae</taxon>
        <taxon>Streptomyces</taxon>
    </lineage>
</organism>
<dbReference type="EMBL" id="JAAKZV010000032">
    <property type="protein sequence ID" value="NGN64323.1"/>
    <property type="molecule type" value="Genomic_DNA"/>
</dbReference>
<evidence type="ECO:0000313" key="3">
    <source>
        <dbReference type="Proteomes" id="UP000481583"/>
    </source>
</evidence>
<dbReference type="Proteomes" id="UP000481583">
    <property type="component" value="Unassembled WGS sequence"/>
</dbReference>
<accession>A0A6G4TWY0</accession>
<keyword evidence="1" id="KW-0732">Signal</keyword>
<sequence length="134" mass="14468">MKRPLIAGAVCLATTTALLLTGAAPQAASDDLCDNLTELRLDSLALGDLSSDSSKDDVKESYDDVQDDWEDVRDDLGEVNSNARDAVQKAADDLRNTYADLPDDASVREIVSTLRPEARQLGQELRDAASDVRC</sequence>
<gene>
    <name evidence="2" type="ORF">G5C51_10455</name>
</gene>
<feature type="chain" id="PRO_5038863441" description="Secreted protein" evidence="1">
    <location>
        <begin position="28"/>
        <end position="134"/>
    </location>
</feature>
<evidence type="ECO:0000256" key="1">
    <source>
        <dbReference type="SAM" id="SignalP"/>
    </source>
</evidence>
<proteinExistence type="predicted"/>
<feature type="signal peptide" evidence="1">
    <location>
        <begin position="1"/>
        <end position="27"/>
    </location>
</feature>